<dbReference type="InterPro" id="IPR015421">
    <property type="entry name" value="PyrdxlP-dep_Trfase_major"/>
</dbReference>
<evidence type="ECO:0000313" key="9">
    <source>
        <dbReference type="EMBL" id="AYB44015.1"/>
    </source>
</evidence>
<evidence type="ECO:0000256" key="7">
    <source>
        <dbReference type="ARBA" id="ARBA00023163"/>
    </source>
</evidence>
<dbReference type="Pfam" id="PF00392">
    <property type="entry name" value="GntR"/>
    <property type="match status" value="1"/>
</dbReference>
<evidence type="ECO:0000256" key="4">
    <source>
        <dbReference type="ARBA" id="ARBA00022898"/>
    </source>
</evidence>
<organism evidence="9 10">
    <name type="scientific">Paenibacillus lautus</name>
    <name type="common">Bacillus lautus</name>
    <dbReference type="NCBI Taxonomy" id="1401"/>
    <lineage>
        <taxon>Bacteria</taxon>
        <taxon>Bacillati</taxon>
        <taxon>Bacillota</taxon>
        <taxon>Bacilli</taxon>
        <taxon>Bacillales</taxon>
        <taxon>Paenibacillaceae</taxon>
        <taxon>Paenibacillus</taxon>
    </lineage>
</organism>
<evidence type="ECO:0000256" key="6">
    <source>
        <dbReference type="ARBA" id="ARBA00023125"/>
    </source>
</evidence>
<dbReference type="Proteomes" id="UP000266552">
    <property type="component" value="Chromosome"/>
</dbReference>
<dbReference type="InterPro" id="IPR036390">
    <property type="entry name" value="WH_DNA-bd_sf"/>
</dbReference>
<evidence type="ECO:0000256" key="2">
    <source>
        <dbReference type="ARBA" id="ARBA00005384"/>
    </source>
</evidence>
<keyword evidence="10" id="KW-1185">Reference proteome</keyword>
<accession>A0A385TSC4</accession>
<dbReference type="Pfam" id="PF00155">
    <property type="entry name" value="Aminotran_1_2"/>
    <property type="match status" value="1"/>
</dbReference>
<dbReference type="KEGG" id="plw:D5F53_12240"/>
<dbReference type="InterPro" id="IPR015424">
    <property type="entry name" value="PyrdxlP-dep_Trfase"/>
</dbReference>
<name>A0A385TSC4_PAELA</name>
<evidence type="ECO:0000256" key="3">
    <source>
        <dbReference type="ARBA" id="ARBA00022576"/>
    </source>
</evidence>
<keyword evidence="7" id="KW-0804">Transcription</keyword>
<dbReference type="SMART" id="SM00345">
    <property type="entry name" value="HTH_GNTR"/>
    <property type="match status" value="1"/>
</dbReference>
<dbReference type="EMBL" id="CP032412">
    <property type="protein sequence ID" value="AYB44015.1"/>
    <property type="molecule type" value="Genomic_DNA"/>
</dbReference>
<keyword evidence="5" id="KW-0805">Transcription regulation</keyword>
<evidence type="ECO:0000256" key="1">
    <source>
        <dbReference type="ARBA" id="ARBA00001933"/>
    </source>
</evidence>
<dbReference type="InterPro" id="IPR051446">
    <property type="entry name" value="HTH_trans_reg/aminotransferase"/>
</dbReference>
<comment type="cofactor">
    <cofactor evidence="1">
        <name>pyridoxal 5'-phosphate</name>
        <dbReference type="ChEBI" id="CHEBI:597326"/>
    </cofactor>
</comment>
<dbReference type="InterPro" id="IPR000524">
    <property type="entry name" value="Tscrpt_reg_HTH_GntR"/>
</dbReference>
<evidence type="ECO:0000259" key="8">
    <source>
        <dbReference type="PROSITE" id="PS50949"/>
    </source>
</evidence>
<dbReference type="PANTHER" id="PTHR46577">
    <property type="entry name" value="HTH-TYPE TRANSCRIPTIONAL REGULATORY PROTEIN GABR"/>
    <property type="match status" value="1"/>
</dbReference>
<feature type="domain" description="HTH gntR-type" evidence="8">
    <location>
        <begin position="12"/>
        <end position="80"/>
    </location>
</feature>
<dbReference type="SUPFAM" id="SSF46785">
    <property type="entry name" value="Winged helix' DNA-binding domain"/>
    <property type="match status" value="1"/>
</dbReference>
<protein>
    <submittedName>
        <fullName evidence="9">PLP-dependent aminotransferase family protein</fullName>
    </submittedName>
</protein>
<gene>
    <name evidence="9" type="ORF">D5F53_12240</name>
</gene>
<dbReference type="PANTHER" id="PTHR46577:SF1">
    <property type="entry name" value="HTH-TYPE TRANSCRIPTIONAL REGULATORY PROTEIN GABR"/>
    <property type="match status" value="1"/>
</dbReference>
<dbReference type="RefSeq" id="WP_119847926.1">
    <property type="nucleotide sequence ID" value="NZ_CP032412.1"/>
</dbReference>
<dbReference type="Gene3D" id="1.10.10.10">
    <property type="entry name" value="Winged helix-like DNA-binding domain superfamily/Winged helix DNA-binding domain"/>
    <property type="match status" value="1"/>
</dbReference>
<dbReference type="CDD" id="cd00609">
    <property type="entry name" value="AAT_like"/>
    <property type="match status" value="1"/>
</dbReference>
<proteinExistence type="inferred from homology"/>
<comment type="similarity">
    <text evidence="2">In the C-terminal section; belongs to the class-I pyridoxal-phosphate-dependent aminotransferase family.</text>
</comment>
<dbReference type="InterPro" id="IPR036388">
    <property type="entry name" value="WH-like_DNA-bd_sf"/>
</dbReference>
<dbReference type="SUPFAM" id="SSF53383">
    <property type="entry name" value="PLP-dependent transferases"/>
    <property type="match status" value="1"/>
</dbReference>
<dbReference type="AlphaFoldDB" id="A0A385TSC4"/>
<dbReference type="InterPro" id="IPR004839">
    <property type="entry name" value="Aminotransferase_I/II_large"/>
</dbReference>
<dbReference type="GO" id="GO:0003700">
    <property type="term" value="F:DNA-binding transcription factor activity"/>
    <property type="evidence" value="ECO:0007669"/>
    <property type="project" value="InterPro"/>
</dbReference>
<dbReference type="GO" id="GO:0008483">
    <property type="term" value="F:transaminase activity"/>
    <property type="evidence" value="ECO:0007669"/>
    <property type="project" value="UniProtKB-KW"/>
</dbReference>
<keyword evidence="6" id="KW-0238">DNA-binding</keyword>
<dbReference type="GO" id="GO:0003677">
    <property type="term" value="F:DNA binding"/>
    <property type="evidence" value="ECO:0007669"/>
    <property type="project" value="UniProtKB-KW"/>
</dbReference>
<keyword evidence="9" id="KW-0808">Transferase</keyword>
<keyword evidence="3 9" id="KW-0032">Aminotransferase</keyword>
<dbReference type="CDD" id="cd07377">
    <property type="entry name" value="WHTH_GntR"/>
    <property type="match status" value="1"/>
</dbReference>
<evidence type="ECO:0000313" key="10">
    <source>
        <dbReference type="Proteomes" id="UP000266552"/>
    </source>
</evidence>
<sequence>MFDILLPEQSEFPLYQQLYLQLRDGIRNGEIPDGQRLPSVRSLQLQLNISKTPIETAYQMLTAEGYVISKPRSGLYVMNPCKEFTYSQQHQQPPSMNTMSVIRSHANTNPNVIDFNPTRLDQAAFPVRIWNKMLKEALDHHLCEIGMYGDPQGEYALRRVVSEYLRNSRGVNSTPDQIVIGAGTAYSIGLLSRMLKGMKHVAVEEPGYSLVRDQFQLNGFEILPISLGDKGISLDRLEQSHAELVYVTPSHQFPTGGIMPYPERERLLEWANAKNAYIIEDDYDGEFRYHGKPIASLQGLDDNGRVIYAGTFSKVLTPALRMNYLVLPQALQHQLTQMRQEVFFAPSRVEQWAMTAFFEQGHWFRHIRKVRNLYKKRHHRLIELIETHLAKFVEITGQNAGLHLQLLVKKEATSEELIQEAAKAGVIVYDLRKTWINQRQDAGQYPKVYLGFASLNASEMETGIRLLQKAWNMN</sequence>
<keyword evidence="4" id="KW-0663">Pyridoxal phosphate</keyword>
<dbReference type="Gene3D" id="3.40.640.10">
    <property type="entry name" value="Type I PLP-dependent aspartate aminotransferase-like (Major domain)"/>
    <property type="match status" value="1"/>
</dbReference>
<dbReference type="PROSITE" id="PS50949">
    <property type="entry name" value="HTH_GNTR"/>
    <property type="match status" value="1"/>
</dbReference>
<reference evidence="9 10" key="1">
    <citation type="submission" date="2018-09" db="EMBL/GenBank/DDBJ databases">
        <title>Genome Sequence of Paenibacillus lautus Strain E7593-69, Azo Dye-Degrading Bacteria, Isolated from Commercial Tattoo Inks.</title>
        <authorList>
            <person name="Nho S.W."/>
            <person name="Kim S.-J."/>
            <person name="Kweon O."/>
            <person name="Cerniglia C.E."/>
        </authorList>
    </citation>
    <scope>NUCLEOTIDE SEQUENCE [LARGE SCALE GENOMIC DNA]</scope>
    <source>
        <strain evidence="9 10">E7593-69</strain>
    </source>
</reference>
<dbReference type="GO" id="GO:0030170">
    <property type="term" value="F:pyridoxal phosphate binding"/>
    <property type="evidence" value="ECO:0007669"/>
    <property type="project" value="InterPro"/>
</dbReference>
<evidence type="ECO:0000256" key="5">
    <source>
        <dbReference type="ARBA" id="ARBA00023015"/>
    </source>
</evidence>